<dbReference type="EMBL" id="JGYG01000009">
    <property type="protein sequence ID" value="KFI27914.1"/>
    <property type="molecule type" value="Genomic_DNA"/>
</dbReference>
<gene>
    <name evidence="3" type="ORF">CN97_19935</name>
</gene>
<dbReference type="OrthoDB" id="9792788at2"/>
<comment type="caution">
    <text evidence="3">The sequence shown here is derived from an EMBL/GenBank/DDBJ whole genome shotgun (WGS) entry which is preliminary data.</text>
</comment>
<dbReference type="AlphaFoldDB" id="A0A086Y0W4"/>
<feature type="region of interest" description="Disordered" evidence="1">
    <location>
        <begin position="142"/>
        <end position="163"/>
    </location>
</feature>
<keyword evidence="2" id="KW-0812">Transmembrane</keyword>
<evidence type="ECO:0000313" key="4">
    <source>
        <dbReference type="Proteomes" id="UP000028826"/>
    </source>
</evidence>
<dbReference type="NCBIfam" id="NF008528">
    <property type="entry name" value="PRK11463.1-2"/>
    <property type="match status" value="1"/>
</dbReference>
<sequence>MYLLLALVLLPLVEIALFILVGGWIGVWPTLGLIVLSALAGMAIVRRQGQGALNDMRRRLETLGDPSAPMAHGAMIMMAGFLLMLPGFFTDALGVLLLIPPVRRFILREASRRIQVRTYGMRTPGDPRRPNEHNPRDVVIDAEFEEIPPGKNPTHGNSGWTRH</sequence>
<feature type="compositionally biased region" description="Polar residues" evidence="1">
    <location>
        <begin position="154"/>
        <end position="163"/>
    </location>
</feature>
<evidence type="ECO:0000256" key="1">
    <source>
        <dbReference type="SAM" id="MobiDB-lite"/>
    </source>
</evidence>
<accession>A0A086Y0W4</accession>
<organism evidence="3 4">
    <name type="scientific">Haematobacter massiliensis</name>
    <dbReference type="NCBI Taxonomy" id="195105"/>
    <lineage>
        <taxon>Bacteria</taxon>
        <taxon>Pseudomonadati</taxon>
        <taxon>Pseudomonadota</taxon>
        <taxon>Alphaproteobacteria</taxon>
        <taxon>Rhodobacterales</taxon>
        <taxon>Paracoccaceae</taxon>
        <taxon>Haematobacter</taxon>
    </lineage>
</organism>
<evidence type="ECO:0000313" key="3">
    <source>
        <dbReference type="EMBL" id="KFI27914.1"/>
    </source>
</evidence>
<dbReference type="Proteomes" id="UP000028826">
    <property type="component" value="Unassembled WGS sequence"/>
</dbReference>
<dbReference type="PANTHER" id="PTHR35335:SF1">
    <property type="entry name" value="UPF0716 PROTEIN FXSA"/>
    <property type="match status" value="1"/>
</dbReference>
<keyword evidence="2" id="KW-0472">Membrane</keyword>
<feature type="transmembrane region" description="Helical" evidence="2">
    <location>
        <begin position="89"/>
        <end position="107"/>
    </location>
</feature>
<evidence type="ECO:0000256" key="2">
    <source>
        <dbReference type="SAM" id="Phobius"/>
    </source>
</evidence>
<dbReference type="Pfam" id="PF04186">
    <property type="entry name" value="FxsA"/>
    <property type="match status" value="1"/>
</dbReference>
<proteinExistence type="predicted"/>
<reference evidence="3 4" key="1">
    <citation type="submission" date="2014-03" db="EMBL/GenBank/DDBJ databases">
        <title>Genome of Haematobacter massiliensis CCUG 47968.</title>
        <authorList>
            <person name="Wang D."/>
            <person name="Wang G."/>
        </authorList>
    </citation>
    <scope>NUCLEOTIDE SEQUENCE [LARGE SCALE GENOMIC DNA]</scope>
    <source>
        <strain evidence="3 4">CCUG 47968</strain>
    </source>
</reference>
<dbReference type="RefSeq" id="WP_035712444.1">
    <property type="nucleotide sequence ID" value="NZ_CAMIFG010000004.1"/>
</dbReference>
<feature type="transmembrane region" description="Helical" evidence="2">
    <location>
        <begin position="25"/>
        <end position="45"/>
    </location>
</feature>
<dbReference type="GO" id="GO:0016020">
    <property type="term" value="C:membrane"/>
    <property type="evidence" value="ECO:0007669"/>
    <property type="project" value="InterPro"/>
</dbReference>
<dbReference type="STRING" id="195105.CN97_19935"/>
<keyword evidence="4" id="KW-1185">Reference proteome</keyword>
<dbReference type="eggNOG" id="COG3030">
    <property type="taxonomic scope" value="Bacteria"/>
</dbReference>
<dbReference type="InterPro" id="IPR007313">
    <property type="entry name" value="FxsA"/>
</dbReference>
<keyword evidence="2" id="KW-1133">Transmembrane helix</keyword>
<protein>
    <submittedName>
        <fullName evidence="3">Exlusion protein FxsA</fullName>
    </submittedName>
</protein>
<name>A0A086Y0W4_9RHOB</name>
<dbReference type="PANTHER" id="PTHR35335">
    <property type="entry name" value="UPF0716 PROTEIN FXSA"/>
    <property type="match status" value="1"/>
</dbReference>